<comment type="caution">
    <text evidence="1">The sequence shown here is derived from an EMBL/GenBank/DDBJ whole genome shotgun (WGS) entry which is preliminary data.</text>
</comment>
<proteinExistence type="predicted"/>
<protein>
    <submittedName>
        <fullName evidence="1">Uncharacterized protein</fullName>
    </submittedName>
</protein>
<keyword evidence="2" id="KW-1185">Reference proteome</keyword>
<dbReference type="AlphaFoldDB" id="A0A0D6PM62"/>
<evidence type="ECO:0000313" key="1">
    <source>
        <dbReference type="EMBL" id="GAN82318.1"/>
    </source>
</evidence>
<gene>
    <name evidence="1" type="ORF">Aam_372_002</name>
</gene>
<name>A0A0D6PM62_9PROT</name>
<reference evidence="1 2" key="1">
    <citation type="submission" date="2012-11" db="EMBL/GenBank/DDBJ databases">
        <title>Whole genome sequence of Acidocella aminolytica 101 = DSM 11237.</title>
        <authorList>
            <person name="Azuma Y."/>
            <person name="Higashiura N."/>
            <person name="Hirakawa H."/>
            <person name="Matsushita K."/>
        </authorList>
    </citation>
    <scope>NUCLEOTIDE SEQUENCE [LARGE SCALE GENOMIC DNA]</scope>
    <source>
        <strain evidence="2">101 / DSM 11237</strain>
    </source>
</reference>
<organism evidence="1 2">
    <name type="scientific">Acidocella aminolytica 101 = DSM 11237</name>
    <dbReference type="NCBI Taxonomy" id="1120923"/>
    <lineage>
        <taxon>Bacteria</taxon>
        <taxon>Pseudomonadati</taxon>
        <taxon>Pseudomonadota</taxon>
        <taxon>Alphaproteobacteria</taxon>
        <taxon>Acetobacterales</taxon>
        <taxon>Acidocellaceae</taxon>
        <taxon>Acidocella</taxon>
    </lineage>
</organism>
<dbReference type="Proteomes" id="UP000032668">
    <property type="component" value="Unassembled WGS sequence"/>
</dbReference>
<sequence>MFPQQNARPSAIPPHRLIQRSNQNLDLSLSDYETEGAAFPLRNAAPSAIQLLRPILTIRNGEATNPDRRI</sequence>
<accession>A0A0D6PM62</accession>
<dbReference type="EMBL" id="BANC01000348">
    <property type="protein sequence ID" value="GAN82318.1"/>
    <property type="molecule type" value="Genomic_DNA"/>
</dbReference>
<evidence type="ECO:0000313" key="2">
    <source>
        <dbReference type="Proteomes" id="UP000032668"/>
    </source>
</evidence>